<dbReference type="Gene3D" id="3.40.309.10">
    <property type="entry name" value="Aldehyde Dehydrogenase, Chain A, domain 2"/>
    <property type="match status" value="1"/>
</dbReference>
<dbReference type="InterPro" id="IPR029510">
    <property type="entry name" value="Ald_DH_CS_GLU"/>
</dbReference>
<protein>
    <recommendedName>
        <fullName evidence="4">Aldehyde dehydrogenase domain-containing protein</fullName>
    </recommendedName>
</protein>
<dbReference type="EMBL" id="JWIO01000065">
    <property type="protein sequence ID" value="KLL09700.1"/>
    <property type="molecule type" value="Genomic_DNA"/>
</dbReference>
<dbReference type="Gene3D" id="3.40.605.10">
    <property type="entry name" value="Aldehyde Dehydrogenase, Chain A, domain 1"/>
    <property type="match status" value="1"/>
</dbReference>
<proteinExistence type="inferred from homology"/>
<dbReference type="PROSITE" id="PS00070">
    <property type="entry name" value="ALDEHYDE_DEHYDR_CYS"/>
    <property type="match status" value="1"/>
</dbReference>
<dbReference type="InterPro" id="IPR016162">
    <property type="entry name" value="Ald_DH_N"/>
</dbReference>
<evidence type="ECO:0000256" key="2">
    <source>
        <dbReference type="PROSITE-ProRule" id="PRU10007"/>
    </source>
</evidence>
<dbReference type="InterPro" id="IPR016163">
    <property type="entry name" value="Ald_DH_C"/>
</dbReference>
<evidence type="ECO:0000256" key="1">
    <source>
        <dbReference type="ARBA" id="ARBA00023002"/>
    </source>
</evidence>
<dbReference type="SUPFAM" id="SSF53720">
    <property type="entry name" value="ALDH-like"/>
    <property type="match status" value="1"/>
</dbReference>
<name>A0ABR5EZ20_9ACTN</name>
<dbReference type="InterPro" id="IPR016161">
    <property type="entry name" value="Ald_DH/histidinol_DH"/>
</dbReference>
<feature type="active site" evidence="2">
    <location>
        <position position="240"/>
    </location>
</feature>
<comment type="similarity">
    <text evidence="3">Belongs to the aldehyde dehydrogenase family.</text>
</comment>
<evidence type="ECO:0000259" key="4">
    <source>
        <dbReference type="Pfam" id="PF00171"/>
    </source>
</evidence>
<evidence type="ECO:0000256" key="3">
    <source>
        <dbReference type="RuleBase" id="RU003345"/>
    </source>
</evidence>
<dbReference type="Pfam" id="PF00171">
    <property type="entry name" value="Aldedh"/>
    <property type="match status" value="1"/>
</dbReference>
<organism evidence="5 6">
    <name type="scientific">Protofrankia coriariae</name>
    <dbReference type="NCBI Taxonomy" id="1562887"/>
    <lineage>
        <taxon>Bacteria</taxon>
        <taxon>Bacillati</taxon>
        <taxon>Actinomycetota</taxon>
        <taxon>Actinomycetes</taxon>
        <taxon>Frankiales</taxon>
        <taxon>Frankiaceae</taxon>
        <taxon>Protofrankia</taxon>
    </lineage>
</organism>
<gene>
    <name evidence="5" type="ORF">FrCorBMG51_23145</name>
</gene>
<dbReference type="Proteomes" id="UP000035425">
    <property type="component" value="Unassembled WGS sequence"/>
</dbReference>
<dbReference type="InterPro" id="IPR015590">
    <property type="entry name" value="Aldehyde_DH_dom"/>
</dbReference>
<dbReference type="PROSITE" id="PS00687">
    <property type="entry name" value="ALDEHYDE_DEHYDR_GLU"/>
    <property type="match status" value="1"/>
</dbReference>
<dbReference type="InterPro" id="IPR016160">
    <property type="entry name" value="Ald_DH_CS_CYS"/>
</dbReference>
<accession>A0ABR5EZ20</accession>
<keyword evidence="6" id="KW-1185">Reference proteome</keyword>
<evidence type="ECO:0000313" key="6">
    <source>
        <dbReference type="Proteomes" id="UP000035425"/>
    </source>
</evidence>
<reference evidence="5 6" key="1">
    <citation type="submission" date="2014-12" db="EMBL/GenBank/DDBJ databases">
        <title>Frankia sp. BMG5.1 draft genome.</title>
        <authorList>
            <person name="Gtari M."/>
            <person name="Ghodhbane-Gtari F."/>
            <person name="Nouioui I."/>
            <person name="Ktari A."/>
            <person name="Hezbri K."/>
            <person name="Mimouni W."/>
            <person name="Sbissi I."/>
            <person name="Ayari A."/>
            <person name="Yamanaka T."/>
            <person name="Normand P."/>
            <person name="Tisa L.S."/>
            <person name="Boudabous A."/>
        </authorList>
    </citation>
    <scope>NUCLEOTIDE SEQUENCE [LARGE SCALE GENOMIC DNA]</scope>
    <source>
        <strain evidence="5 6">BMG5.1</strain>
    </source>
</reference>
<feature type="domain" description="Aldehyde dehydrogenase" evidence="4">
    <location>
        <begin position="17"/>
        <end position="463"/>
    </location>
</feature>
<dbReference type="PANTHER" id="PTHR11699">
    <property type="entry name" value="ALDEHYDE DEHYDROGENASE-RELATED"/>
    <property type="match status" value="1"/>
</dbReference>
<sequence length="471" mass="49308">MDVPTLWVDGRPVPIDETIPVVNPATGERAADCPAGSVDLLEAAVAAARKAGTTWSRDPALRRETLENIARVITENRDLLARTISLETGVPVRDTTLEAAGAAAFASYRAATPPAVDLVHDDARQRVRVHRAPIGIVGAVIPWNAPLLICAEKISTAFAAGNTVIVKPSPLAPLTTVLLASLLADHIPSGVLSVLPGDDRLGESLVTHPAIGMISFTGSIQTGRAIMAAAAPRLKRLSLELGGNDAAVVLPDVDIPKVAARVFQGAFYRAGQVCAAIKRLYVHQDVFEPFVEELATIADSVVTGDPFDPEVTMGPLSNRAQFDRVRALTEDAVAAGGCVAAGGRVVEGPGYFYRPTVVTAVGPETALVAEEQFGPVLPVLPFSEVDEAVATANDTDFGLGGSVWTSDVERGERVAASLDAGSVWVNRHGLVSPEVPFGGTKQSGVGRANGQIGLDHYSELKTISVSIPSRK</sequence>
<evidence type="ECO:0000313" key="5">
    <source>
        <dbReference type="EMBL" id="KLL09700.1"/>
    </source>
</evidence>
<keyword evidence="1 3" id="KW-0560">Oxidoreductase</keyword>
<comment type="caution">
    <text evidence="5">The sequence shown here is derived from an EMBL/GenBank/DDBJ whole genome shotgun (WGS) entry which is preliminary data.</text>
</comment>